<protein>
    <submittedName>
        <fullName evidence="2">Uncharacterized protein</fullName>
    </submittedName>
</protein>
<evidence type="ECO:0000313" key="3">
    <source>
        <dbReference type="Proteomes" id="UP000187012"/>
    </source>
</evidence>
<sequence length="58" mass="6359">MIGHAATPEWMKGLADTIPDRRRGSSGEVGSGEVESSDHARQEGFSRPGVREYLVECR</sequence>
<organism evidence="2 3">
    <name type="scientific">Paraburkholderia ribeironis</name>
    <dbReference type="NCBI Taxonomy" id="1247936"/>
    <lineage>
        <taxon>Bacteria</taxon>
        <taxon>Pseudomonadati</taxon>
        <taxon>Pseudomonadota</taxon>
        <taxon>Betaproteobacteria</taxon>
        <taxon>Burkholderiales</taxon>
        <taxon>Burkholderiaceae</taxon>
        <taxon>Paraburkholderia</taxon>
    </lineage>
</organism>
<dbReference type="EMBL" id="CYGX02000046">
    <property type="protein sequence ID" value="SIT44022.1"/>
    <property type="molecule type" value="Genomic_DNA"/>
</dbReference>
<evidence type="ECO:0000313" key="2">
    <source>
        <dbReference type="EMBL" id="SIT44022.1"/>
    </source>
</evidence>
<dbReference type="Proteomes" id="UP000187012">
    <property type="component" value="Unassembled WGS sequence"/>
</dbReference>
<name>A0A1N7S9J7_9BURK</name>
<feature type="compositionally biased region" description="Basic and acidic residues" evidence="1">
    <location>
        <begin position="36"/>
        <end position="48"/>
    </location>
</feature>
<dbReference type="AlphaFoldDB" id="A0A1N7S9J7"/>
<feature type="region of interest" description="Disordered" evidence="1">
    <location>
        <begin position="1"/>
        <end position="48"/>
    </location>
</feature>
<accession>A0A1N7S9J7</accession>
<gene>
    <name evidence="2" type="ORF">BN2475_460013</name>
</gene>
<keyword evidence="3" id="KW-1185">Reference proteome</keyword>
<evidence type="ECO:0000256" key="1">
    <source>
        <dbReference type="SAM" id="MobiDB-lite"/>
    </source>
</evidence>
<reference evidence="2 3" key="1">
    <citation type="submission" date="2016-12" db="EMBL/GenBank/DDBJ databases">
        <authorList>
            <person name="Song W.-J."/>
            <person name="Kurnit D.M."/>
        </authorList>
    </citation>
    <scope>NUCLEOTIDE SEQUENCE [LARGE SCALE GENOMIC DNA]</scope>
    <source>
        <strain evidence="2 3">STM7296</strain>
    </source>
</reference>
<proteinExistence type="predicted"/>